<dbReference type="FunFam" id="3.40.50.150:FF:000252">
    <property type="entry name" value="EEF1A lysine methyltransferase 4"/>
    <property type="match status" value="1"/>
</dbReference>
<dbReference type="Gene3D" id="3.40.50.150">
    <property type="entry name" value="Vaccinia Virus protein VP39"/>
    <property type="match status" value="1"/>
</dbReference>
<dbReference type="PANTHER" id="PTHR12176">
    <property type="entry name" value="SAM-DEPENDENT METHYLTRANSFERASE SUPERFAMILY PROTEIN"/>
    <property type="match status" value="1"/>
</dbReference>
<dbReference type="AlphaFoldDB" id="A0AAX6FQE8"/>
<dbReference type="InterPro" id="IPR013216">
    <property type="entry name" value="Methyltransf_11"/>
</dbReference>
<dbReference type="Proteomes" id="UP001140949">
    <property type="component" value="Unassembled WGS sequence"/>
</dbReference>
<evidence type="ECO:0000256" key="3">
    <source>
        <dbReference type="ARBA" id="ARBA00022679"/>
    </source>
</evidence>
<dbReference type="SUPFAM" id="SSF53335">
    <property type="entry name" value="S-adenosyl-L-methionine-dependent methyltransferases"/>
    <property type="match status" value="1"/>
</dbReference>
<proteinExistence type="inferred from homology"/>
<evidence type="ECO:0000313" key="6">
    <source>
        <dbReference type="Proteomes" id="UP001140949"/>
    </source>
</evidence>
<sequence length="263" mass="29645">MEMEMVSPARRRERDASGQCYTYNYGDCAYWDSRYLEEGGESNFDCYHRYSALRPFIRHFVPASSPILIIGCGNSLMSEDMVKDGYNDIINIDISSVVIEIMTRKCAHIPQLKYMQMDVRDMSFFHDESFNCIIDKGTLDSLMCCADAPLSAFQMLEEVSRIIKTGGIYMLITYGDPSARVPLLNNSGCKWKIMLYIIPRPGFQARGGCSSSKSIMEPIPLTDKGLLPADFVLEDPDSNYMYICKKIDESVEGVTDNVGVIAL</sequence>
<feature type="domain" description="Methyltransferase type 11" evidence="4">
    <location>
        <begin position="70"/>
        <end position="170"/>
    </location>
</feature>
<dbReference type="Pfam" id="PF08241">
    <property type="entry name" value="Methyltransf_11"/>
    <property type="match status" value="1"/>
</dbReference>
<dbReference type="CDD" id="cd02440">
    <property type="entry name" value="AdoMet_MTases"/>
    <property type="match status" value="1"/>
</dbReference>
<accession>A0AAX6FQE8</accession>
<evidence type="ECO:0000256" key="1">
    <source>
        <dbReference type="ARBA" id="ARBA00008361"/>
    </source>
</evidence>
<keyword evidence="3" id="KW-0808">Transferase</keyword>
<keyword evidence="6" id="KW-1185">Reference proteome</keyword>
<dbReference type="InterPro" id="IPR051419">
    <property type="entry name" value="Lys/N-term_MeTrsfase_sf"/>
</dbReference>
<evidence type="ECO:0000313" key="5">
    <source>
        <dbReference type="EMBL" id="KAJ6818533.1"/>
    </source>
</evidence>
<protein>
    <submittedName>
        <fullName evidence="5">Methyltransferase-like protein 13 isoform X1</fullName>
    </submittedName>
</protein>
<dbReference type="EMBL" id="JANAVB010027195">
    <property type="protein sequence ID" value="KAJ6818533.1"/>
    <property type="molecule type" value="Genomic_DNA"/>
</dbReference>
<reference evidence="5" key="1">
    <citation type="journal article" date="2023" name="GigaByte">
        <title>Genome assembly of the bearded iris, Iris pallida Lam.</title>
        <authorList>
            <person name="Bruccoleri R.E."/>
            <person name="Oakeley E.J."/>
            <person name="Faust A.M.E."/>
            <person name="Altorfer M."/>
            <person name="Dessus-Babus S."/>
            <person name="Burckhardt D."/>
            <person name="Oertli M."/>
            <person name="Naumann U."/>
            <person name="Petersen F."/>
            <person name="Wong J."/>
        </authorList>
    </citation>
    <scope>NUCLEOTIDE SEQUENCE</scope>
    <source>
        <strain evidence="5">GSM-AAB239-AS_SAM_17_03QT</strain>
    </source>
</reference>
<dbReference type="GO" id="GO:0008757">
    <property type="term" value="F:S-adenosylmethionine-dependent methyltransferase activity"/>
    <property type="evidence" value="ECO:0007669"/>
    <property type="project" value="InterPro"/>
</dbReference>
<organism evidence="5 6">
    <name type="scientific">Iris pallida</name>
    <name type="common">Sweet iris</name>
    <dbReference type="NCBI Taxonomy" id="29817"/>
    <lineage>
        <taxon>Eukaryota</taxon>
        <taxon>Viridiplantae</taxon>
        <taxon>Streptophyta</taxon>
        <taxon>Embryophyta</taxon>
        <taxon>Tracheophyta</taxon>
        <taxon>Spermatophyta</taxon>
        <taxon>Magnoliopsida</taxon>
        <taxon>Liliopsida</taxon>
        <taxon>Asparagales</taxon>
        <taxon>Iridaceae</taxon>
        <taxon>Iridoideae</taxon>
        <taxon>Irideae</taxon>
        <taxon>Iris</taxon>
    </lineage>
</organism>
<keyword evidence="2 5" id="KW-0489">Methyltransferase</keyword>
<dbReference type="InterPro" id="IPR029063">
    <property type="entry name" value="SAM-dependent_MTases_sf"/>
</dbReference>
<name>A0AAX6FQE8_IRIPA</name>
<dbReference type="PANTHER" id="PTHR12176:SF66">
    <property type="entry name" value="S-ADENOSYL-L-METHIONINE-DEPENDENT METHYLTRANSFERASES SUPERFAMILY PROTEIN"/>
    <property type="match status" value="1"/>
</dbReference>
<evidence type="ECO:0000259" key="4">
    <source>
        <dbReference type="Pfam" id="PF08241"/>
    </source>
</evidence>
<reference evidence="5" key="2">
    <citation type="submission" date="2023-04" db="EMBL/GenBank/DDBJ databases">
        <authorList>
            <person name="Bruccoleri R.E."/>
            <person name="Oakeley E.J."/>
            <person name="Faust A.-M."/>
            <person name="Dessus-Babus S."/>
            <person name="Altorfer M."/>
            <person name="Burckhardt D."/>
            <person name="Oertli M."/>
            <person name="Naumann U."/>
            <person name="Petersen F."/>
            <person name="Wong J."/>
        </authorList>
    </citation>
    <scope>NUCLEOTIDE SEQUENCE</scope>
    <source>
        <strain evidence="5">GSM-AAB239-AS_SAM_17_03QT</strain>
        <tissue evidence="5">Leaf</tissue>
    </source>
</reference>
<comment type="caution">
    <text evidence="5">The sequence shown here is derived from an EMBL/GenBank/DDBJ whole genome shotgun (WGS) entry which is preliminary data.</text>
</comment>
<dbReference type="GO" id="GO:0032259">
    <property type="term" value="P:methylation"/>
    <property type="evidence" value="ECO:0007669"/>
    <property type="project" value="UniProtKB-KW"/>
</dbReference>
<evidence type="ECO:0000256" key="2">
    <source>
        <dbReference type="ARBA" id="ARBA00022603"/>
    </source>
</evidence>
<comment type="similarity">
    <text evidence="1">Belongs to the methyltransferase superfamily.</text>
</comment>
<gene>
    <name evidence="5" type="ORF">M6B38_406355</name>
</gene>